<evidence type="ECO:0000256" key="1">
    <source>
        <dbReference type="ARBA" id="ARBA00001947"/>
    </source>
</evidence>
<feature type="region of interest" description="Disordered" evidence="6">
    <location>
        <begin position="1"/>
        <end position="27"/>
    </location>
</feature>
<feature type="domain" description="CMP/dCMP-type deaminase" evidence="7">
    <location>
        <begin position="254"/>
        <end position="442"/>
    </location>
</feature>
<organism evidence="8 9">
    <name type="scientific">Vibrio rumoiensis</name>
    <dbReference type="NCBI Taxonomy" id="76258"/>
    <lineage>
        <taxon>Bacteria</taxon>
        <taxon>Pseudomonadati</taxon>
        <taxon>Pseudomonadota</taxon>
        <taxon>Gammaproteobacteria</taxon>
        <taxon>Vibrionales</taxon>
        <taxon>Vibrionaceae</taxon>
        <taxon>Vibrio</taxon>
    </lineage>
</organism>
<dbReference type="Gene3D" id="3.40.50.300">
    <property type="entry name" value="P-loop containing nucleotide triphosphate hydrolases"/>
    <property type="match status" value="1"/>
</dbReference>
<evidence type="ECO:0000259" key="7">
    <source>
        <dbReference type="PROSITE" id="PS51747"/>
    </source>
</evidence>
<evidence type="ECO:0000313" key="8">
    <source>
        <dbReference type="EMBL" id="MFH0267373.1"/>
    </source>
</evidence>
<dbReference type="InterPro" id="IPR016193">
    <property type="entry name" value="Cytidine_deaminase-like"/>
</dbReference>
<dbReference type="PROSITE" id="PS51747">
    <property type="entry name" value="CYT_DCMP_DEAMINASES_2"/>
    <property type="match status" value="1"/>
</dbReference>
<evidence type="ECO:0000256" key="6">
    <source>
        <dbReference type="SAM" id="MobiDB-lite"/>
    </source>
</evidence>
<dbReference type="PANTHER" id="PTHR11086:SF18">
    <property type="entry name" value="DEOXYCYTIDYLATE DEAMINASE"/>
    <property type="match status" value="1"/>
</dbReference>
<dbReference type="NCBIfam" id="NF041025">
    <property type="entry name" value="antiphage_deaminase"/>
    <property type="match status" value="1"/>
</dbReference>
<evidence type="ECO:0000256" key="3">
    <source>
        <dbReference type="ARBA" id="ARBA00022723"/>
    </source>
</evidence>
<comment type="caution">
    <text evidence="8">The sequence shown here is derived from an EMBL/GenBank/DDBJ whole genome shotgun (WGS) entry which is preliminary data.</text>
</comment>
<dbReference type="InterPro" id="IPR002125">
    <property type="entry name" value="CMP_dCMP_dom"/>
</dbReference>
<dbReference type="InterPro" id="IPR027417">
    <property type="entry name" value="P-loop_NTPase"/>
</dbReference>
<dbReference type="Gene3D" id="3.40.140.10">
    <property type="entry name" value="Cytidine Deaminase, domain 2"/>
    <property type="match status" value="1"/>
</dbReference>
<evidence type="ECO:0000256" key="5">
    <source>
        <dbReference type="ARBA" id="ARBA00022833"/>
    </source>
</evidence>
<keyword evidence="5" id="KW-0862">Zinc</keyword>
<dbReference type="SUPFAM" id="SSF53927">
    <property type="entry name" value="Cytidine deaminase-like"/>
    <property type="match status" value="1"/>
</dbReference>
<evidence type="ECO:0000313" key="9">
    <source>
        <dbReference type="Proteomes" id="UP001607151"/>
    </source>
</evidence>
<dbReference type="InterPro" id="IPR035105">
    <property type="entry name" value="Deoxycytidylate_deaminase_dom"/>
</dbReference>
<gene>
    <name evidence="8" type="ORF">ACGRQ9_18200</name>
</gene>
<proteinExistence type="inferred from homology"/>
<comment type="cofactor">
    <cofactor evidence="1">
        <name>Zn(2+)</name>
        <dbReference type="ChEBI" id="CHEBI:29105"/>
    </cofactor>
</comment>
<name>A0ABW7J3U3_9VIBR</name>
<reference evidence="8 9" key="1">
    <citation type="submission" date="2024-10" db="EMBL/GenBank/DDBJ databases">
        <authorList>
            <person name="Yibar A."/>
            <person name="Saticioglu I.B."/>
            <person name="Duman M."/>
            <person name="Ajmi N."/>
            <person name="Gurler F."/>
            <person name="Ay H."/>
            <person name="Onuk E."/>
            <person name="Guler S."/>
            <person name="Romalde J.L."/>
        </authorList>
    </citation>
    <scope>NUCLEOTIDE SEQUENCE [LARGE SCALE GENOMIC DNA]</scope>
    <source>
        <strain evidence="8 9">14-MA-B</strain>
    </source>
</reference>
<protein>
    <submittedName>
        <fullName evidence="8">Anti-phage dCTP deaminase</fullName>
    </submittedName>
</protein>
<sequence>MDKSSSARKLESVPSTSSPDKKDIQKTIQDRRSRELIIGLCGAIGSGVKALKDNLIHQLESSGYKIVHIRVSNIIADKTDPSLKLLTGYERYVKLQDQGDLLREKHRNSILAACAIEEVALARSELCALEPEDEDEDAVLKTKEKIAYIIDQLKHPDEVKLLRSVYPRNFYLIGLIRTEVERRLNLEEEKIKDTKIDELIRRDRKDVKNGQQVEKTLYNADYFIHNVHNHSQLLEKAVDRFIKLVHDVNGMTPTVDEIGMHAAYSASLRSACLSRQVGASISDDSGNIIATGCNDVPSFGGGLYNSNSLNDFRCVHRGQCSNDKHKSLLHDEIKEILEERITNSNVVNELIEKITSETKISSLIEYSRAVHAEMDAIVSLARSVRDSTVGMTLYSTTYPCHNCARHIVAAGIRRVVYIEPYEKSLAIKLHDDSLAESSGVEKVILTPFEGVSPRRFESFFRQNSKRKDNEGRVIKVKIHDSYHADSEFIDNYPEMEAKVAESVNKSFS</sequence>
<keyword evidence="3" id="KW-0479">Metal-binding</keyword>
<dbReference type="PANTHER" id="PTHR11086">
    <property type="entry name" value="DEOXYCYTIDYLATE DEAMINASE-RELATED"/>
    <property type="match status" value="1"/>
</dbReference>
<keyword evidence="9" id="KW-1185">Reference proteome</keyword>
<dbReference type="Proteomes" id="UP001607151">
    <property type="component" value="Unassembled WGS sequence"/>
</dbReference>
<feature type="compositionally biased region" description="Basic and acidic residues" evidence="6">
    <location>
        <begin position="1"/>
        <end position="11"/>
    </location>
</feature>
<dbReference type="CDD" id="cd01286">
    <property type="entry name" value="deoxycytidylate_deaminase"/>
    <property type="match status" value="1"/>
</dbReference>
<dbReference type="EMBL" id="JBIHSN010000004">
    <property type="protein sequence ID" value="MFH0267373.1"/>
    <property type="molecule type" value="Genomic_DNA"/>
</dbReference>
<dbReference type="RefSeq" id="WP_025768273.1">
    <property type="nucleotide sequence ID" value="NZ_JBIHSN010000004.1"/>
</dbReference>
<dbReference type="Pfam" id="PF00383">
    <property type="entry name" value="dCMP_cyt_deam_1"/>
    <property type="match status" value="1"/>
</dbReference>
<dbReference type="InterPro" id="IPR015517">
    <property type="entry name" value="dCMP_deaminase-rel"/>
</dbReference>
<comment type="similarity">
    <text evidence="2">Belongs to the cytidine and deoxycytidylate deaminase family.</text>
</comment>
<dbReference type="InterPro" id="IPR016192">
    <property type="entry name" value="APOBEC/CMP_deaminase_Zn-bd"/>
</dbReference>
<evidence type="ECO:0000256" key="2">
    <source>
        <dbReference type="ARBA" id="ARBA00006576"/>
    </source>
</evidence>
<dbReference type="PROSITE" id="PS00903">
    <property type="entry name" value="CYT_DCMP_DEAMINASES_1"/>
    <property type="match status" value="1"/>
</dbReference>
<accession>A0ABW7J3U3</accession>
<evidence type="ECO:0000256" key="4">
    <source>
        <dbReference type="ARBA" id="ARBA00022801"/>
    </source>
</evidence>
<keyword evidence="4" id="KW-0378">Hydrolase</keyword>